<gene>
    <name evidence="1" type="ORF">DFR69_12226</name>
</gene>
<evidence type="ECO:0000313" key="2">
    <source>
        <dbReference type="Proteomes" id="UP000246410"/>
    </source>
</evidence>
<keyword evidence="2" id="KW-1185">Reference proteome</keyword>
<accession>A0A317N0W1</accession>
<dbReference type="Gene3D" id="1.10.287.1060">
    <property type="entry name" value="ESAT-6-like"/>
    <property type="match status" value="1"/>
</dbReference>
<sequence length="98" mass="10710">MRYDYGEVDTQTMQLQSIVRGMETNLQNINTLKRQLLADFAGAGADGYTEITAKLDANMAQYNATLQQLKAAISTTAGTDGLMRDTDVNQGNRFLSIG</sequence>
<dbReference type="SUPFAM" id="SSF140453">
    <property type="entry name" value="EsxAB dimer-like"/>
    <property type="match status" value="1"/>
</dbReference>
<dbReference type="RefSeq" id="WP_110041685.1">
    <property type="nucleotide sequence ID" value="NZ_QGTL01000022.1"/>
</dbReference>
<organism evidence="1 2">
    <name type="scientific">Nocardia neocaledoniensis</name>
    <dbReference type="NCBI Taxonomy" id="236511"/>
    <lineage>
        <taxon>Bacteria</taxon>
        <taxon>Bacillati</taxon>
        <taxon>Actinomycetota</taxon>
        <taxon>Actinomycetes</taxon>
        <taxon>Mycobacteriales</taxon>
        <taxon>Nocardiaceae</taxon>
        <taxon>Nocardia</taxon>
    </lineage>
</organism>
<name>A0A317N0W1_9NOCA</name>
<proteinExistence type="predicted"/>
<dbReference type="InterPro" id="IPR010310">
    <property type="entry name" value="T7SS_ESAT-6-like"/>
</dbReference>
<dbReference type="EMBL" id="QGTL01000022">
    <property type="protein sequence ID" value="PWV66961.1"/>
    <property type="molecule type" value="Genomic_DNA"/>
</dbReference>
<dbReference type="Proteomes" id="UP000246410">
    <property type="component" value="Unassembled WGS sequence"/>
</dbReference>
<protein>
    <recommendedName>
        <fullName evidence="3">WXG100 family type VII secretion target</fullName>
    </recommendedName>
</protein>
<dbReference type="AlphaFoldDB" id="A0A317N0W1"/>
<evidence type="ECO:0008006" key="3">
    <source>
        <dbReference type="Google" id="ProtNLM"/>
    </source>
</evidence>
<dbReference type="InterPro" id="IPR036689">
    <property type="entry name" value="ESAT-6-like_sf"/>
</dbReference>
<evidence type="ECO:0000313" key="1">
    <source>
        <dbReference type="EMBL" id="PWV66961.1"/>
    </source>
</evidence>
<dbReference type="Pfam" id="PF06013">
    <property type="entry name" value="WXG100"/>
    <property type="match status" value="1"/>
</dbReference>
<reference evidence="1 2" key="1">
    <citation type="submission" date="2018-05" db="EMBL/GenBank/DDBJ databases">
        <title>Genomic Encyclopedia of Type Strains, Phase IV (KMG-IV): sequencing the most valuable type-strain genomes for metagenomic binning, comparative biology and taxonomic classification.</title>
        <authorList>
            <person name="Goeker M."/>
        </authorList>
    </citation>
    <scope>NUCLEOTIDE SEQUENCE [LARGE SCALE GENOMIC DNA]</scope>
    <source>
        <strain evidence="1 2">DSM 44717</strain>
    </source>
</reference>
<comment type="caution">
    <text evidence="1">The sequence shown here is derived from an EMBL/GenBank/DDBJ whole genome shotgun (WGS) entry which is preliminary data.</text>
</comment>